<keyword evidence="2" id="KW-1185">Reference proteome</keyword>
<dbReference type="Proteomes" id="UP001501004">
    <property type="component" value="Unassembled WGS sequence"/>
</dbReference>
<comment type="caution">
    <text evidence="1">The sequence shown here is derived from an EMBL/GenBank/DDBJ whole genome shotgun (WGS) entry which is preliminary data.</text>
</comment>
<dbReference type="InterPro" id="IPR027417">
    <property type="entry name" value="P-loop_NTPase"/>
</dbReference>
<proteinExistence type="predicted"/>
<accession>A0ABP7F2I4</accession>
<dbReference type="Pfam" id="PF03237">
    <property type="entry name" value="Terminase_6N"/>
    <property type="match status" value="1"/>
</dbReference>
<dbReference type="EMBL" id="BAABAE010000001">
    <property type="protein sequence ID" value="GAA3730189.1"/>
    <property type="molecule type" value="Genomic_DNA"/>
</dbReference>
<dbReference type="Gene3D" id="3.40.50.300">
    <property type="entry name" value="P-loop containing nucleotide triphosphate hydrolases"/>
    <property type="match status" value="1"/>
</dbReference>
<dbReference type="RefSeq" id="WP_344753072.1">
    <property type="nucleotide sequence ID" value="NZ_BAABAE010000001.1"/>
</dbReference>
<dbReference type="Gene3D" id="3.30.420.280">
    <property type="match status" value="1"/>
</dbReference>
<gene>
    <name evidence="1" type="ORF">GCM10022239_03480</name>
</gene>
<protein>
    <submittedName>
        <fullName evidence="1">PBSX family phage terminase large subunit</fullName>
    </submittedName>
</protein>
<evidence type="ECO:0000313" key="1">
    <source>
        <dbReference type="EMBL" id="GAA3730189.1"/>
    </source>
</evidence>
<organism evidence="1 2">
    <name type="scientific">Leifsonella bigeumensis</name>
    <dbReference type="NCBI Taxonomy" id="433643"/>
    <lineage>
        <taxon>Bacteria</taxon>
        <taxon>Bacillati</taxon>
        <taxon>Actinomycetota</taxon>
        <taxon>Actinomycetes</taxon>
        <taxon>Micrococcales</taxon>
        <taxon>Microbacteriaceae</taxon>
        <taxon>Leifsonella</taxon>
    </lineage>
</organism>
<sequence>MSTDLEFDISPKQELSIREATKQVCVWEGSVRSSKTIASLIRFIIQVPLARQGRIVIMGRTRESIFRNVFEPLMDPELFGPFAKHVKYTAGAPTARILGRVVHVIGANDKQAEDKIRGMTVALCYVDEITVLPEGAFKMMLSRLTAPGAMLLGTTNPDSPGHWLKRDYLDRLDELPNWASWHFVLDDNIALSAEAIANLKANYTGLWYKRFILGEWVAAEGAIYDMWDPSPGAGYVIPWETLPEMRELVAVGVDYGTTNPTAALLLGISAEIDHLGRPTPRMFFIDEYRHDSKVTEQKLTDAALSRELVKWLNENHLPASTRSRLVPRYTILDPSAASLRVQMQQDGVTTTQADNDVLYGIRTMASLLAEHKLIVTDRCKGFITEASGYAWDPDATLKGEEKPIKVADHSLDAARYAVTTTENIWRQHIKLAA</sequence>
<evidence type="ECO:0000313" key="2">
    <source>
        <dbReference type="Proteomes" id="UP001501004"/>
    </source>
</evidence>
<reference evidence="2" key="1">
    <citation type="journal article" date="2019" name="Int. J. Syst. Evol. Microbiol.">
        <title>The Global Catalogue of Microorganisms (GCM) 10K type strain sequencing project: providing services to taxonomists for standard genome sequencing and annotation.</title>
        <authorList>
            <consortium name="The Broad Institute Genomics Platform"/>
            <consortium name="The Broad Institute Genome Sequencing Center for Infectious Disease"/>
            <person name="Wu L."/>
            <person name="Ma J."/>
        </authorList>
    </citation>
    <scope>NUCLEOTIDE SEQUENCE [LARGE SCALE GENOMIC DNA]</scope>
    <source>
        <strain evidence="2">JCM 16949</strain>
    </source>
</reference>
<name>A0ABP7F2I4_9MICO</name>